<evidence type="ECO:0000313" key="2">
    <source>
        <dbReference type="WBParaSite" id="nRc.2.0.1.t06183-RA"/>
    </source>
</evidence>
<proteinExistence type="predicted"/>
<name>A0A915HXM4_ROMCU</name>
<sequence length="99" mass="11141">MLHLCLNNRCNDPMKEIWPNAFGSKIQSNMGTRVYDTSCSLLSDDGGLHAYTKCSRRPSPMVGNKNSRIFSLLNETFCKFPIHSLESPTVADCRRPKSC</sequence>
<protein>
    <submittedName>
        <fullName evidence="2">Uncharacterized protein</fullName>
    </submittedName>
</protein>
<organism evidence="1 2">
    <name type="scientific">Romanomermis culicivorax</name>
    <name type="common">Nematode worm</name>
    <dbReference type="NCBI Taxonomy" id="13658"/>
    <lineage>
        <taxon>Eukaryota</taxon>
        <taxon>Metazoa</taxon>
        <taxon>Ecdysozoa</taxon>
        <taxon>Nematoda</taxon>
        <taxon>Enoplea</taxon>
        <taxon>Dorylaimia</taxon>
        <taxon>Mermithida</taxon>
        <taxon>Mermithoidea</taxon>
        <taxon>Mermithidae</taxon>
        <taxon>Romanomermis</taxon>
    </lineage>
</organism>
<keyword evidence="1" id="KW-1185">Reference proteome</keyword>
<evidence type="ECO:0000313" key="1">
    <source>
        <dbReference type="Proteomes" id="UP000887565"/>
    </source>
</evidence>
<dbReference type="Proteomes" id="UP000887565">
    <property type="component" value="Unplaced"/>
</dbReference>
<dbReference type="WBParaSite" id="nRc.2.0.1.t06183-RA">
    <property type="protein sequence ID" value="nRc.2.0.1.t06183-RA"/>
    <property type="gene ID" value="nRc.2.0.1.g06183"/>
</dbReference>
<reference evidence="2" key="1">
    <citation type="submission" date="2022-11" db="UniProtKB">
        <authorList>
            <consortium name="WormBaseParasite"/>
        </authorList>
    </citation>
    <scope>IDENTIFICATION</scope>
</reference>
<accession>A0A915HXM4</accession>
<dbReference type="AlphaFoldDB" id="A0A915HXM4"/>